<evidence type="ECO:0000313" key="3">
    <source>
        <dbReference type="EMBL" id="MDL2080179.1"/>
    </source>
</evidence>
<evidence type="ECO:0000313" key="4">
    <source>
        <dbReference type="Proteomes" id="UP001241926"/>
    </source>
</evidence>
<comment type="caution">
    <text evidence="3">The sequence shown here is derived from an EMBL/GenBank/DDBJ whole genome shotgun (WGS) entry which is preliminary data.</text>
</comment>
<evidence type="ECO:0000256" key="1">
    <source>
        <dbReference type="SAM" id="MobiDB-lite"/>
    </source>
</evidence>
<evidence type="ECO:0000259" key="2">
    <source>
        <dbReference type="SMART" id="SM00530"/>
    </source>
</evidence>
<name>A0ABT7J5N9_9ACTN</name>
<feature type="compositionally biased region" description="Pro residues" evidence="1">
    <location>
        <begin position="8"/>
        <end position="22"/>
    </location>
</feature>
<dbReference type="InterPro" id="IPR001387">
    <property type="entry name" value="Cro/C1-type_HTH"/>
</dbReference>
<protein>
    <submittedName>
        <fullName evidence="3">Helix-turn-helix transcriptional regulator</fullName>
    </submittedName>
</protein>
<feature type="region of interest" description="Disordered" evidence="1">
    <location>
        <begin position="1"/>
        <end position="23"/>
    </location>
</feature>
<dbReference type="SMART" id="SM00530">
    <property type="entry name" value="HTH_XRE"/>
    <property type="match status" value="2"/>
</dbReference>
<feature type="domain" description="HTH cro/C1-type" evidence="2">
    <location>
        <begin position="93"/>
        <end position="149"/>
    </location>
</feature>
<keyword evidence="4" id="KW-1185">Reference proteome</keyword>
<sequence length="243" mass="26930">MRQVRRPPAQPNRPSPPTPPFNAPAVRRLRAALSMGPEHVAYGMRVSYGLPYVTPDLVTAWERGVAVPSNPELTALAGVLWCSPGELLGRPRTLREHRMARGLAPEDVARAVGHELQAYLRMEEGDDWRGTERQSAALAELLGLRLPDLVTVTGRDARLADLLRSAVTTRWQAYARPVGKLVPLDRRLVEDALQELHREYHGQMVATLSWGSEGGTSAAGREFLDRIVDHFWTRVSDRAPGAI</sequence>
<proteinExistence type="predicted"/>
<reference evidence="3 4" key="1">
    <citation type="submission" date="2023-05" db="EMBL/GenBank/DDBJ databases">
        <title>Streptomyces fuscus sp. nov., a brown-black pigment producing actinomyces isolated from dry sand of Sea duck farm.</title>
        <authorList>
            <person name="Xie J."/>
            <person name="Shen N."/>
        </authorList>
    </citation>
    <scope>NUCLEOTIDE SEQUENCE [LARGE SCALE GENOMIC DNA]</scope>
    <source>
        <strain evidence="3 4">GXMU-J15</strain>
    </source>
</reference>
<dbReference type="EMBL" id="JASJUS010000030">
    <property type="protein sequence ID" value="MDL2080179.1"/>
    <property type="molecule type" value="Genomic_DNA"/>
</dbReference>
<dbReference type="InterPro" id="IPR010982">
    <property type="entry name" value="Lambda_DNA-bd_dom_sf"/>
</dbReference>
<accession>A0ABT7J5N9</accession>
<dbReference type="SUPFAM" id="SSF47413">
    <property type="entry name" value="lambda repressor-like DNA-binding domains"/>
    <property type="match status" value="1"/>
</dbReference>
<dbReference type="Proteomes" id="UP001241926">
    <property type="component" value="Unassembled WGS sequence"/>
</dbReference>
<organism evidence="3 4">
    <name type="scientific">Streptomyces fuscus</name>
    <dbReference type="NCBI Taxonomy" id="3048495"/>
    <lineage>
        <taxon>Bacteria</taxon>
        <taxon>Bacillati</taxon>
        <taxon>Actinomycetota</taxon>
        <taxon>Actinomycetes</taxon>
        <taxon>Kitasatosporales</taxon>
        <taxon>Streptomycetaceae</taxon>
        <taxon>Streptomyces</taxon>
    </lineage>
</organism>
<feature type="domain" description="HTH cro/C1-type" evidence="2">
    <location>
        <begin position="25"/>
        <end position="87"/>
    </location>
</feature>
<gene>
    <name evidence="3" type="ORF">QNN03_27425</name>
</gene>